<dbReference type="NCBIfam" id="NF047509">
    <property type="entry name" value="Rv3131_FMN_oxido"/>
    <property type="match status" value="1"/>
</dbReference>
<dbReference type="RefSeq" id="WP_377549034.1">
    <property type="nucleotide sequence ID" value="NZ_JBHSBN010000016.1"/>
</dbReference>
<gene>
    <name evidence="2" type="ORF">ACFOX0_21895</name>
</gene>
<dbReference type="InterPro" id="IPR000415">
    <property type="entry name" value="Nitroreductase-like"/>
</dbReference>
<dbReference type="SUPFAM" id="SSF55469">
    <property type="entry name" value="FMN-dependent nitroreductase-like"/>
    <property type="match status" value="2"/>
</dbReference>
<feature type="region of interest" description="Disordered" evidence="1">
    <location>
        <begin position="309"/>
        <end position="338"/>
    </location>
</feature>
<organism evidence="2 3">
    <name type="scientific">Micromonospora zhanjiangensis</name>
    <dbReference type="NCBI Taxonomy" id="1522057"/>
    <lineage>
        <taxon>Bacteria</taxon>
        <taxon>Bacillati</taxon>
        <taxon>Actinomycetota</taxon>
        <taxon>Actinomycetes</taxon>
        <taxon>Micromonosporales</taxon>
        <taxon>Micromonosporaceae</taxon>
        <taxon>Micromonospora</taxon>
    </lineage>
</organism>
<name>A0ABV8KR89_9ACTN</name>
<dbReference type="Proteomes" id="UP001595868">
    <property type="component" value="Unassembled WGS sequence"/>
</dbReference>
<evidence type="ECO:0000313" key="2">
    <source>
        <dbReference type="EMBL" id="MFC4108573.1"/>
    </source>
</evidence>
<sequence length="338" mass="35993">MTSTSVTPSPARTGQILAEAARRALRAPSVFNTQPWRWRIGPDGLELHADRDRQLAATDPDGRLLVVSCGAALHHARVALAAEGYRAEVTRFPEPGQPDLLARIRVTGRGEPTDDDVRLGAAIDRRRTDRRGFGDPPVPAAAVDRLRAAAERNGGYLHVVRKDQLPMLAVATAHAAACELADPAYRAELARWTNRPPTSGDGVPASTAVRQAPRRVPVRDYAVGTEPGLEVGAGRDRGATYGVLFGATDEPAGWLRGGEALSAVLLTAVVAGLAAAPISDPIEVDWPRRLMRDLLAGLGEPYLVVRVGVPTGQDDPPPVPRRDADQVIEFPTDSAGTD</sequence>
<keyword evidence="3" id="KW-1185">Reference proteome</keyword>
<proteinExistence type="predicted"/>
<accession>A0ABV8KR89</accession>
<dbReference type="EMBL" id="JBHSBN010000016">
    <property type="protein sequence ID" value="MFC4108573.1"/>
    <property type="molecule type" value="Genomic_DNA"/>
</dbReference>
<evidence type="ECO:0000313" key="3">
    <source>
        <dbReference type="Proteomes" id="UP001595868"/>
    </source>
</evidence>
<evidence type="ECO:0000256" key="1">
    <source>
        <dbReference type="SAM" id="MobiDB-lite"/>
    </source>
</evidence>
<reference evidence="3" key="1">
    <citation type="journal article" date="2019" name="Int. J. Syst. Evol. Microbiol.">
        <title>The Global Catalogue of Microorganisms (GCM) 10K type strain sequencing project: providing services to taxonomists for standard genome sequencing and annotation.</title>
        <authorList>
            <consortium name="The Broad Institute Genomics Platform"/>
            <consortium name="The Broad Institute Genome Sequencing Center for Infectious Disease"/>
            <person name="Wu L."/>
            <person name="Ma J."/>
        </authorList>
    </citation>
    <scope>NUCLEOTIDE SEQUENCE [LARGE SCALE GENOMIC DNA]</scope>
    <source>
        <strain evidence="3">2902at01</strain>
    </source>
</reference>
<comment type="caution">
    <text evidence="2">The sequence shown here is derived from an EMBL/GenBank/DDBJ whole genome shotgun (WGS) entry which is preliminary data.</text>
</comment>
<dbReference type="Gene3D" id="3.40.109.10">
    <property type="entry name" value="NADH Oxidase"/>
    <property type="match status" value="1"/>
</dbReference>
<protein>
    <submittedName>
        <fullName evidence="2">Acg family FMN-binding oxidoreductase</fullName>
    </submittedName>
</protein>